<sequence>MVNVKAQEVAIHIFDKDFNKNINHDIYILNSSKGEVVFFLLENEKIKFKVNKNDNYIFLAPFYNKLDIKGYDLLQLDTLELVPKNQNYEEINIQRYSKKSLIKEWRKFIKKNRHEIGFSKQRYLNFLQTTIKDTIVESYYSFGNINTENNEYKIISGDFRFGRKINFISLNINELLLLFSPFNMIKVEPVLTNFILPSKGLNKRLNGFKVSSNSSPNDSLIRIKIDNEHLSEETIFNKVNGNPVQTSIQLYSAELFQQLNDSNRTLIADSVFLKFEYDNKFISKFYYKILFKSSRTEIQGYFIQQNESVNPYLSNYTLGQFKRQNTYSELILKRSNNFQLNTEFFSAIDSLSLPSSKLEHFLLSKVTSTLLLNQNEMNILEDFIDFNETESTHIQRFNSFEKYDNYIPFIWHYRFEKNINLNFFPTFFDRTFLLTIERTKFLTLKMYIIYNYIEHRRKSVEQEFHQSIDIQTYRSRVKTTYHEIKRDIADWIEFPLDDQMLYILTKKEVLNNLESIADAFIKNNQVQKDSISIFNNQPDLEDILKLSLSNKDKNKIINFYLKINIFYINQIRQEKNEYSEYEYKYLLLNTIILKEHIGKKEDACYYLTILKNKYHNVYSYLIDSQKSFKTICQDN</sequence>
<evidence type="ECO:0000313" key="1">
    <source>
        <dbReference type="EMBL" id="PKR79519.1"/>
    </source>
</evidence>
<name>A0A2I0QYY6_9FLAO</name>
<keyword evidence="2" id="KW-1185">Reference proteome</keyword>
<dbReference type="Proteomes" id="UP000236654">
    <property type="component" value="Unassembled WGS sequence"/>
</dbReference>
<gene>
    <name evidence="1" type="ORF">CW751_14730</name>
</gene>
<evidence type="ECO:0000313" key="2">
    <source>
        <dbReference type="Proteomes" id="UP000236654"/>
    </source>
</evidence>
<protein>
    <submittedName>
        <fullName evidence="1">Uncharacterized protein</fullName>
    </submittedName>
</protein>
<dbReference type="AlphaFoldDB" id="A0A2I0QYY6"/>
<comment type="caution">
    <text evidence="1">The sequence shown here is derived from an EMBL/GenBank/DDBJ whole genome shotgun (WGS) entry which is preliminary data.</text>
</comment>
<accession>A0A2I0QYY6</accession>
<dbReference type="EMBL" id="PJNI01000026">
    <property type="protein sequence ID" value="PKR79519.1"/>
    <property type="molecule type" value="Genomic_DNA"/>
</dbReference>
<organism evidence="1 2">
    <name type="scientific">Brumimicrobium salinarum</name>
    <dbReference type="NCBI Taxonomy" id="2058658"/>
    <lineage>
        <taxon>Bacteria</taxon>
        <taxon>Pseudomonadati</taxon>
        <taxon>Bacteroidota</taxon>
        <taxon>Flavobacteriia</taxon>
        <taxon>Flavobacteriales</taxon>
        <taxon>Crocinitomicaceae</taxon>
        <taxon>Brumimicrobium</taxon>
    </lineage>
</organism>
<proteinExistence type="predicted"/>
<reference evidence="1 2" key="1">
    <citation type="submission" date="2017-12" db="EMBL/GenBank/DDBJ databases">
        <title>The draft genome sequence of Brumimicrobium saltpan LHR20.</title>
        <authorList>
            <person name="Do Z.-J."/>
            <person name="Luo H.-R."/>
        </authorList>
    </citation>
    <scope>NUCLEOTIDE SEQUENCE [LARGE SCALE GENOMIC DNA]</scope>
    <source>
        <strain evidence="1 2">LHR20</strain>
    </source>
</reference>